<dbReference type="Pfam" id="PF00293">
    <property type="entry name" value="NUDIX"/>
    <property type="match status" value="1"/>
</dbReference>
<dbReference type="InterPro" id="IPR015797">
    <property type="entry name" value="NUDIX_hydrolase-like_dom_sf"/>
</dbReference>
<dbReference type="PANTHER" id="PTHR12992">
    <property type="entry name" value="NUDIX HYDROLASE"/>
    <property type="match status" value="1"/>
</dbReference>
<evidence type="ECO:0000256" key="6">
    <source>
        <dbReference type="ARBA" id="ARBA00023211"/>
    </source>
</evidence>
<dbReference type="AlphaFoldDB" id="G4QKJ7"/>
<sequence>MNEKHFLSKFHLPWSAGPSHDFPFPVKTRPAAVLICLQPPFDDLHVLFTQRASHLNHHAGQISFPGGKYEVSDESLVHTALREAEEEIGLKSDKVRILGTLPEYKTISGFAVLPVIGILDESVDLDVDLTIDKNEVSRIFQVPLSHLMNRQNYFVHHVERRQQSFPVYFIQYQNDVIWGATAGMTALLCKHLDFYS</sequence>
<evidence type="ECO:0000259" key="7">
    <source>
        <dbReference type="PROSITE" id="PS51462"/>
    </source>
</evidence>
<dbReference type="STRING" id="1085623.GNIT_1954"/>
<evidence type="ECO:0000256" key="5">
    <source>
        <dbReference type="ARBA" id="ARBA00022842"/>
    </source>
</evidence>
<name>G4QKJ7_GLANF</name>
<dbReference type="SUPFAM" id="SSF55811">
    <property type="entry name" value="Nudix"/>
    <property type="match status" value="1"/>
</dbReference>
<proteinExistence type="predicted"/>
<dbReference type="CDD" id="cd03426">
    <property type="entry name" value="NUDIX_CoAse_Nudt7"/>
    <property type="match status" value="1"/>
</dbReference>
<dbReference type="EMBL" id="CP003060">
    <property type="protein sequence ID" value="AEP30063.1"/>
    <property type="molecule type" value="Genomic_DNA"/>
</dbReference>
<dbReference type="Proteomes" id="UP000009282">
    <property type="component" value="Chromosome"/>
</dbReference>
<evidence type="ECO:0000256" key="2">
    <source>
        <dbReference type="ARBA" id="ARBA00001946"/>
    </source>
</evidence>
<accession>G4QKJ7</accession>
<keyword evidence="3" id="KW-0479">Metal-binding</keyword>
<dbReference type="Gene3D" id="3.90.79.10">
    <property type="entry name" value="Nucleoside Triphosphate Pyrophosphohydrolase"/>
    <property type="match status" value="1"/>
</dbReference>
<dbReference type="InterPro" id="IPR045121">
    <property type="entry name" value="CoAse"/>
</dbReference>
<dbReference type="eggNOG" id="COG0494">
    <property type="taxonomic scope" value="Bacteria"/>
</dbReference>
<dbReference type="RefSeq" id="WP_014108937.1">
    <property type="nucleotide sequence ID" value="NC_016041.1"/>
</dbReference>
<keyword evidence="9" id="KW-1185">Reference proteome</keyword>
<dbReference type="InterPro" id="IPR000086">
    <property type="entry name" value="NUDIX_hydrolase_dom"/>
</dbReference>
<feature type="domain" description="Nudix hydrolase" evidence="7">
    <location>
        <begin position="28"/>
        <end position="164"/>
    </location>
</feature>
<dbReference type="KEGG" id="gni:GNIT_1954"/>
<organism evidence="8 9">
    <name type="scientific">Glaciecola nitratireducens (strain JCM 12485 / KCTC 12276 / FR1064)</name>
    <dbReference type="NCBI Taxonomy" id="1085623"/>
    <lineage>
        <taxon>Bacteria</taxon>
        <taxon>Pseudomonadati</taxon>
        <taxon>Pseudomonadota</taxon>
        <taxon>Gammaproteobacteria</taxon>
        <taxon>Alteromonadales</taxon>
        <taxon>Alteromonadaceae</taxon>
        <taxon>Brumicola</taxon>
    </lineage>
</organism>
<dbReference type="OrthoDB" id="9802805at2"/>
<protein>
    <submittedName>
        <fullName evidence="8">NTP pyrophosphohydrolase, NUDIX family protein</fullName>
    </submittedName>
</protein>
<dbReference type="NCBIfam" id="NF007980">
    <property type="entry name" value="PRK10707.1"/>
    <property type="match status" value="1"/>
</dbReference>
<dbReference type="PROSITE" id="PS51462">
    <property type="entry name" value="NUDIX"/>
    <property type="match status" value="1"/>
</dbReference>
<evidence type="ECO:0000256" key="1">
    <source>
        <dbReference type="ARBA" id="ARBA00001936"/>
    </source>
</evidence>
<dbReference type="PANTHER" id="PTHR12992:SF11">
    <property type="entry name" value="MITOCHONDRIAL COENZYME A DIPHOSPHATASE NUDT8"/>
    <property type="match status" value="1"/>
</dbReference>
<keyword evidence="4 8" id="KW-0378">Hydrolase</keyword>
<comment type="cofactor">
    <cofactor evidence="1">
        <name>Mn(2+)</name>
        <dbReference type="ChEBI" id="CHEBI:29035"/>
    </cofactor>
</comment>
<dbReference type="GO" id="GO:0046872">
    <property type="term" value="F:metal ion binding"/>
    <property type="evidence" value="ECO:0007669"/>
    <property type="project" value="UniProtKB-KW"/>
</dbReference>
<evidence type="ECO:0000256" key="4">
    <source>
        <dbReference type="ARBA" id="ARBA00022801"/>
    </source>
</evidence>
<evidence type="ECO:0000313" key="8">
    <source>
        <dbReference type="EMBL" id="AEP30063.1"/>
    </source>
</evidence>
<gene>
    <name evidence="8" type="ordered locus">GNIT_1954</name>
</gene>
<dbReference type="HOGENOM" id="CLU_040940_5_3_6"/>
<keyword evidence="6" id="KW-0464">Manganese</keyword>
<evidence type="ECO:0000256" key="3">
    <source>
        <dbReference type="ARBA" id="ARBA00022723"/>
    </source>
</evidence>
<comment type="cofactor">
    <cofactor evidence="2">
        <name>Mg(2+)</name>
        <dbReference type="ChEBI" id="CHEBI:18420"/>
    </cofactor>
</comment>
<reference evidence="8 9" key="1">
    <citation type="journal article" date="2011" name="J. Bacteriol.">
        <title>Complete genome sequence of seawater bacterium Glaciecola nitratireducens FR1064T.</title>
        <authorList>
            <person name="Bian F."/>
            <person name="Qin Q.L."/>
            <person name="Xie B.B."/>
            <person name="Shu Y.L."/>
            <person name="Zhang X.Y."/>
            <person name="Yu Y."/>
            <person name="Chen B."/>
            <person name="Chen X.L."/>
            <person name="Zhou B.C."/>
            <person name="Zhang Y.Z."/>
        </authorList>
    </citation>
    <scope>NUCLEOTIDE SEQUENCE [LARGE SCALE GENOMIC DNA]</scope>
    <source>
        <strain evidence="9">JCM 12485 / KCTC 12276 / FR1064</strain>
    </source>
</reference>
<keyword evidence="5" id="KW-0460">Magnesium</keyword>
<evidence type="ECO:0000313" key="9">
    <source>
        <dbReference type="Proteomes" id="UP000009282"/>
    </source>
</evidence>
<dbReference type="GO" id="GO:0010945">
    <property type="term" value="F:coenzyme A diphosphatase activity"/>
    <property type="evidence" value="ECO:0007669"/>
    <property type="project" value="InterPro"/>
</dbReference>